<gene>
    <name evidence="3" type="ORF">WMO66_10310</name>
</gene>
<evidence type="ECO:0000313" key="4">
    <source>
        <dbReference type="Proteomes" id="UP001491552"/>
    </source>
</evidence>
<sequence>MNTPKLLPSLMCVDFSRMAQTLEVFEQCGIDALHVDIMDGEFVPNYALGTDFCRQLRKLTPIPLDIHLMISRPDTKLSCFAIQPGEYVSVHWESTPHIHRTIGAIAALGGKPMLAINPATPYDVIRYLLPDLAGVLVMTVDPGFAGQQLVPAMLQKLRDLRAFLDENGYPDLEIEVDGNVSFENAEKMRQAGATMFVGGSSSVFWKGASLSENIQRMYAVIGKRNIAVLRAVK</sequence>
<keyword evidence="1" id="KW-0479">Metal-binding</keyword>
<evidence type="ECO:0000313" key="3">
    <source>
        <dbReference type="EMBL" id="MEQ2511631.1"/>
    </source>
</evidence>
<dbReference type="EC" id="5.1.3.1" evidence="3"/>
<keyword evidence="2 3" id="KW-0413">Isomerase</keyword>
<dbReference type="EMBL" id="JBBMFF010000241">
    <property type="protein sequence ID" value="MEQ2511631.1"/>
    <property type="molecule type" value="Genomic_DNA"/>
</dbReference>
<proteinExistence type="predicted"/>
<evidence type="ECO:0000256" key="2">
    <source>
        <dbReference type="ARBA" id="ARBA00023235"/>
    </source>
</evidence>
<dbReference type="GO" id="GO:0004750">
    <property type="term" value="F:D-ribulose-phosphate 3-epimerase activity"/>
    <property type="evidence" value="ECO:0007669"/>
    <property type="project" value="UniProtKB-EC"/>
</dbReference>
<dbReference type="NCBIfam" id="NF004076">
    <property type="entry name" value="PRK05581.1-4"/>
    <property type="match status" value="1"/>
</dbReference>
<evidence type="ECO:0000256" key="1">
    <source>
        <dbReference type="ARBA" id="ARBA00022723"/>
    </source>
</evidence>
<dbReference type="Proteomes" id="UP001491552">
    <property type="component" value="Unassembled WGS sequence"/>
</dbReference>
<accession>A0ABV1G884</accession>
<dbReference type="Pfam" id="PF00834">
    <property type="entry name" value="Ribul_P_3_epim"/>
    <property type="match status" value="1"/>
</dbReference>
<dbReference type="SUPFAM" id="SSF51366">
    <property type="entry name" value="Ribulose-phoshate binding barrel"/>
    <property type="match status" value="1"/>
</dbReference>
<keyword evidence="4" id="KW-1185">Reference proteome</keyword>
<organism evidence="3 4">
    <name type="scientific">Faecousia intestinalis</name>
    <dbReference type="NCBI Taxonomy" id="3133167"/>
    <lineage>
        <taxon>Bacteria</taxon>
        <taxon>Bacillati</taxon>
        <taxon>Bacillota</taxon>
        <taxon>Clostridia</taxon>
        <taxon>Eubacteriales</taxon>
        <taxon>Oscillospiraceae</taxon>
        <taxon>Faecousia</taxon>
    </lineage>
</organism>
<dbReference type="InterPro" id="IPR013785">
    <property type="entry name" value="Aldolase_TIM"/>
</dbReference>
<reference evidence="3 4" key="1">
    <citation type="submission" date="2024-03" db="EMBL/GenBank/DDBJ databases">
        <title>Human intestinal bacterial collection.</title>
        <authorList>
            <person name="Pauvert C."/>
            <person name="Hitch T.C.A."/>
            <person name="Clavel T."/>
        </authorList>
    </citation>
    <scope>NUCLEOTIDE SEQUENCE [LARGE SCALE GENOMIC DNA]</scope>
    <source>
        <strain evidence="3 4">CLA-AA-H192</strain>
    </source>
</reference>
<protein>
    <submittedName>
        <fullName evidence="3">Ribulose-phosphate 3-epimerase</fullName>
        <ecNumber evidence="3">5.1.3.1</ecNumber>
    </submittedName>
</protein>
<dbReference type="CDD" id="cd00429">
    <property type="entry name" value="RPE"/>
    <property type="match status" value="1"/>
</dbReference>
<name>A0ABV1G884_9FIRM</name>
<dbReference type="PANTHER" id="PTHR11749">
    <property type="entry name" value="RIBULOSE-5-PHOSPHATE-3-EPIMERASE"/>
    <property type="match status" value="1"/>
</dbReference>
<dbReference type="PROSITE" id="PS01085">
    <property type="entry name" value="RIBUL_P_3_EPIMER_1"/>
    <property type="match status" value="1"/>
</dbReference>
<dbReference type="Gene3D" id="3.20.20.70">
    <property type="entry name" value="Aldolase class I"/>
    <property type="match status" value="1"/>
</dbReference>
<dbReference type="InterPro" id="IPR011060">
    <property type="entry name" value="RibuloseP-bd_barrel"/>
</dbReference>
<dbReference type="InterPro" id="IPR000056">
    <property type="entry name" value="Ribul_P_3_epim-like"/>
</dbReference>
<dbReference type="RefSeq" id="WP_349136369.1">
    <property type="nucleotide sequence ID" value="NZ_JBBMFF010000241.1"/>
</dbReference>
<comment type="caution">
    <text evidence="3">The sequence shown here is derived from an EMBL/GenBank/DDBJ whole genome shotgun (WGS) entry which is preliminary data.</text>
</comment>